<reference evidence="1" key="1">
    <citation type="submission" date="2020-10" db="EMBL/GenBank/DDBJ databases">
        <authorList>
            <person name="Gilroy R."/>
        </authorList>
    </citation>
    <scope>NUCLEOTIDE SEQUENCE</scope>
    <source>
        <strain evidence="1">B1-16210</strain>
    </source>
</reference>
<comment type="caution">
    <text evidence="1">The sequence shown here is derived from an EMBL/GenBank/DDBJ whole genome shotgun (WGS) entry which is preliminary data.</text>
</comment>
<evidence type="ECO:0000313" key="1">
    <source>
        <dbReference type="EMBL" id="MBO8407041.1"/>
    </source>
</evidence>
<organism evidence="1 2">
    <name type="scientific">Candidatus Enterousia excrementavium</name>
    <dbReference type="NCBI Taxonomy" id="2840789"/>
    <lineage>
        <taxon>Bacteria</taxon>
        <taxon>Pseudomonadati</taxon>
        <taxon>Pseudomonadota</taxon>
        <taxon>Alphaproteobacteria</taxon>
        <taxon>Candidatus Enterousia</taxon>
    </lineage>
</organism>
<evidence type="ECO:0000313" key="2">
    <source>
        <dbReference type="Proteomes" id="UP000721442"/>
    </source>
</evidence>
<dbReference type="EMBL" id="JADINE010000016">
    <property type="protein sequence ID" value="MBO8407041.1"/>
    <property type="molecule type" value="Genomic_DNA"/>
</dbReference>
<sequence length="135" mass="15889">MTFFETIKNYFAPGYDKRLVDSFKDAELLSSLSREAGFIVASNKKEYYYYFPLEDNDINLARFLFRRNGIPMQVHVSTYHYHPQKALRVLRNSVVKNEARKRFIESVDTENVKMLQDEINAQKAIIARQMKGIVK</sequence>
<name>A0A940IBW1_9PROT</name>
<reference evidence="1" key="2">
    <citation type="journal article" date="2021" name="PeerJ">
        <title>Extensive microbial diversity within the chicken gut microbiome revealed by metagenomics and culture.</title>
        <authorList>
            <person name="Gilroy R."/>
            <person name="Ravi A."/>
            <person name="Getino M."/>
            <person name="Pursley I."/>
            <person name="Horton D.L."/>
            <person name="Alikhan N.F."/>
            <person name="Baker D."/>
            <person name="Gharbi K."/>
            <person name="Hall N."/>
            <person name="Watson M."/>
            <person name="Adriaenssens E.M."/>
            <person name="Foster-Nyarko E."/>
            <person name="Jarju S."/>
            <person name="Secka A."/>
            <person name="Antonio M."/>
            <person name="Oren A."/>
            <person name="Chaudhuri R.R."/>
            <person name="La Ragione R."/>
            <person name="Hildebrand F."/>
            <person name="Pallen M.J."/>
        </authorList>
    </citation>
    <scope>NUCLEOTIDE SEQUENCE</scope>
    <source>
        <strain evidence="1">B1-16210</strain>
    </source>
</reference>
<proteinExistence type="predicted"/>
<accession>A0A940IBW1</accession>
<protein>
    <submittedName>
        <fullName evidence="1">Uncharacterized protein</fullName>
    </submittedName>
</protein>
<dbReference type="Proteomes" id="UP000721442">
    <property type="component" value="Unassembled WGS sequence"/>
</dbReference>
<gene>
    <name evidence="1" type="ORF">IAC77_01105</name>
</gene>
<dbReference type="AlphaFoldDB" id="A0A940IBW1"/>